<dbReference type="Proteomes" id="UP001222030">
    <property type="component" value="Unassembled WGS sequence"/>
</dbReference>
<name>A0ABT5IQS3_9NEIS</name>
<protein>
    <recommendedName>
        <fullName evidence="4">DUF11 domain-containing protein</fullName>
    </recommendedName>
</protein>
<evidence type="ECO:0008006" key="4">
    <source>
        <dbReference type="Google" id="ProtNLM"/>
    </source>
</evidence>
<dbReference type="EMBL" id="JAQQLE010000011">
    <property type="protein sequence ID" value="MDC7714929.1"/>
    <property type="molecule type" value="Genomic_DNA"/>
</dbReference>
<gene>
    <name evidence="2" type="ORF">PQU96_12480</name>
</gene>
<reference evidence="2 3" key="1">
    <citation type="submission" date="2023-01" db="EMBL/GenBank/DDBJ databases">
        <title>Novel species of the genus Vogesella isolated from rivers.</title>
        <authorList>
            <person name="Lu H."/>
        </authorList>
    </citation>
    <scope>NUCLEOTIDE SEQUENCE [LARGE SCALE GENOMIC DNA]</scope>
    <source>
        <strain evidence="2 3">LYT5W</strain>
    </source>
</reference>
<dbReference type="RefSeq" id="WP_272772713.1">
    <property type="nucleotide sequence ID" value="NZ_JAQQLE010000011.1"/>
</dbReference>
<evidence type="ECO:0000256" key="1">
    <source>
        <dbReference type="SAM" id="SignalP"/>
    </source>
</evidence>
<proteinExistence type="predicted"/>
<accession>A0ABT5IQS3</accession>
<comment type="caution">
    <text evidence="2">The sequence shown here is derived from an EMBL/GenBank/DDBJ whole genome shotgun (WGS) entry which is preliminary data.</text>
</comment>
<keyword evidence="3" id="KW-1185">Reference proteome</keyword>
<feature type="chain" id="PRO_5045093219" description="DUF11 domain-containing protein" evidence="1">
    <location>
        <begin position="31"/>
        <end position="641"/>
    </location>
</feature>
<feature type="signal peptide" evidence="1">
    <location>
        <begin position="1"/>
        <end position="30"/>
    </location>
</feature>
<evidence type="ECO:0000313" key="2">
    <source>
        <dbReference type="EMBL" id="MDC7714929.1"/>
    </source>
</evidence>
<sequence>MFSLSKLRKALSAFALCCLGVMGIAPLALADDPATHFELDGNMTGGNSTKPDWTNIFTGKLPGAGVTYNALPAGFSAQLFRADFNPTGNNDDSLFATGSKDTLNITPGWQCKRTNNVNDKTDINNAFAVAAVKTGADNKPHLFVYFALDVASNEGTKDVGFWFLKDPSVSCPSGGGSTPFVGSHTDGDVLIVSEFTSGGRVSEIKAYKWVGGANGYLDSNPVAVGAECGSGSGNVCARVNDVVLNGSGTGNGDQVPWLVKTKTSNPNPGYDSPTDLDLGMFFEGGIDLTAAGISGCFNRYLADTRSSTSLGATIFDFVIGDFASCSIKASKSCETTVVNTADNNYTSTFKVTITNDSATGTVHDVSFNEAANAIPSGETCKILANSNTGDQNVDNVPLTNGGTPVKLTSSLAAGADVSVEITCTGSANGFQNAVNVLAGSSSGLSDISKSGVQSDTCSATVNSGLQITKQCTGLNIVPSSVASDPIQLLASVAVTVTNPASILVNNVPVPVNESVVIDSVTDSKVGALGSQVIGHLTQVLCDSSTPPKPASPVTAANDLNLSPGETACFIGSYTPTNGDLNGQTDPSTTFFTDQATAKAHGALSTKAFEEKSSVVSCFLCDDDVDSFADVNDKYPTDPNQH</sequence>
<keyword evidence="1" id="KW-0732">Signal</keyword>
<organism evidence="2 3">
    <name type="scientific">Vogesella margarita</name>
    <dbReference type="NCBI Taxonomy" id="2984199"/>
    <lineage>
        <taxon>Bacteria</taxon>
        <taxon>Pseudomonadati</taxon>
        <taxon>Pseudomonadota</taxon>
        <taxon>Betaproteobacteria</taxon>
        <taxon>Neisseriales</taxon>
        <taxon>Chromobacteriaceae</taxon>
        <taxon>Vogesella</taxon>
    </lineage>
</organism>
<evidence type="ECO:0000313" key="3">
    <source>
        <dbReference type="Proteomes" id="UP001222030"/>
    </source>
</evidence>